<evidence type="ECO:0000313" key="10">
    <source>
        <dbReference type="Proteomes" id="UP001231518"/>
    </source>
</evidence>
<keyword evidence="7" id="KW-0732">Signal</keyword>
<keyword evidence="3" id="KW-1133">Transmembrane helix</keyword>
<evidence type="ECO:0000313" key="9">
    <source>
        <dbReference type="EMBL" id="KAJ8732758.1"/>
    </source>
</evidence>
<dbReference type="Gene3D" id="2.60.40.60">
    <property type="entry name" value="Cadherins"/>
    <property type="match status" value="1"/>
</dbReference>
<dbReference type="Proteomes" id="UP001231518">
    <property type="component" value="Chromosome 6"/>
</dbReference>
<accession>A0AAD7YYL9</accession>
<feature type="domain" description="Cadherin" evidence="8">
    <location>
        <begin position="140"/>
        <end position="259"/>
    </location>
</feature>
<evidence type="ECO:0000256" key="6">
    <source>
        <dbReference type="SAM" id="MobiDB-lite"/>
    </source>
</evidence>
<comment type="caution">
    <text evidence="9">The sequence shown here is derived from an EMBL/GenBank/DDBJ whole genome shotgun (WGS) entry which is preliminary data.</text>
</comment>
<evidence type="ECO:0000259" key="8">
    <source>
        <dbReference type="PROSITE" id="PS50268"/>
    </source>
</evidence>
<dbReference type="SUPFAM" id="SSF49313">
    <property type="entry name" value="Cadherin-like"/>
    <property type="match status" value="1"/>
</dbReference>
<evidence type="ECO:0000256" key="1">
    <source>
        <dbReference type="ARBA" id="ARBA00004167"/>
    </source>
</evidence>
<name>A0AAD7YYL9_MYTSE</name>
<evidence type="ECO:0000256" key="3">
    <source>
        <dbReference type="ARBA" id="ARBA00022989"/>
    </source>
</evidence>
<dbReference type="InterPro" id="IPR002126">
    <property type="entry name" value="Cadherin-like_dom"/>
</dbReference>
<dbReference type="AlphaFoldDB" id="A0AAD7YYL9"/>
<dbReference type="GO" id="GO:0005509">
    <property type="term" value="F:calcium ion binding"/>
    <property type="evidence" value="ECO:0007669"/>
    <property type="project" value="UniProtKB-UniRule"/>
</dbReference>
<sequence>MGHWKPKNILFSIILAICLYIRNVSGCNIVYDPEVPPGPILHSWIYDTFRGNFWQNQTSGIAGIQTSATSAGGYFNIGIVDSLYVLSTTKNFDLYEETETADTTLVTSTFRCTDGSTSRPFPVWINIRDTNNNPPIFQTPPGGFVFTVTAPLAPGVEITGCLNNIVVRDIDLTTDKIIFELEENPYFEIEKEIFKSQATPKEFRAILRTKTFIRSIPEPITLTVSATDHDQTGDPPRTTTTTITIIGNPEFELPEEPVFSQTFYLADYTSDNRVVLTEPITLKNGYDELVKFDIKGDFSANFELESIPGHANQKSIRVVNQLPSDVLRQTNIYLIVTAERELTSGASATIVLRLPEDLTDRAVLRFTQNTYIGTIKSTGLIVDSISLSSGYDEDIQFLLSGDFVDYFSISAYKNVLTLWLDNPLPVAATEKGFIVLEIEARRERAISGWTSVVIEVIRQEIAAPVFTQAYYRGAYNAESGLHFNQNISLSHGYDETVTFFLDGEFGSLFNLIELDPNSLRITNSAPISNELIHINRQFLFTIVATKAGALSARSAVSIDVIKGRPNVKPNCRCRPRSATRASQSQPSLATAITAEDQCE</sequence>
<dbReference type="GO" id="GO:0007156">
    <property type="term" value="P:homophilic cell adhesion via plasma membrane adhesion molecules"/>
    <property type="evidence" value="ECO:0007669"/>
    <property type="project" value="InterPro"/>
</dbReference>
<keyword evidence="10" id="KW-1185">Reference proteome</keyword>
<organism evidence="9 10">
    <name type="scientific">Mythimna separata</name>
    <name type="common">Oriental armyworm</name>
    <name type="synonym">Pseudaletia separata</name>
    <dbReference type="NCBI Taxonomy" id="271217"/>
    <lineage>
        <taxon>Eukaryota</taxon>
        <taxon>Metazoa</taxon>
        <taxon>Ecdysozoa</taxon>
        <taxon>Arthropoda</taxon>
        <taxon>Hexapoda</taxon>
        <taxon>Insecta</taxon>
        <taxon>Pterygota</taxon>
        <taxon>Neoptera</taxon>
        <taxon>Endopterygota</taxon>
        <taxon>Lepidoptera</taxon>
        <taxon>Glossata</taxon>
        <taxon>Ditrysia</taxon>
        <taxon>Noctuoidea</taxon>
        <taxon>Noctuidae</taxon>
        <taxon>Noctuinae</taxon>
        <taxon>Hadenini</taxon>
        <taxon>Mythimna</taxon>
    </lineage>
</organism>
<dbReference type="InterPro" id="IPR050174">
    <property type="entry name" value="Protocadherin/Cadherin-CA"/>
</dbReference>
<dbReference type="PANTHER" id="PTHR24028:SF146">
    <property type="entry name" value="CADHERIN 96CB, ISOFORM D-RELATED"/>
    <property type="match status" value="1"/>
</dbReference>
<evidence type="ECO:0000256" key="7">
    <source>
        <dbReference type="SAM" id="SignalP"/>
    </source>
</evidence>
<dbReference type="InterPro" id="IPR015919">
    <property type="entry name" value="Cadherin-like_sf"/>
</dbReference>
<keyword evidence="2" id="KW-0812">Transmembrane</keyword>
<reference evidence="9" key="1">
    <citation type="submission" date="2023-03" db="EMBL/GenBank/DDBJ databases">
        <title>Chromosome-level genomes of two armyworms, Mythimna separata and Mythimna loreyi, provide insights into the biosynthesis and reception of sex pheromones.</title>
        <authorList>
            <person name="Zhao H."/>
        </authorList>
    </citation>
    <scope>NUCLEOTIDE SEQUENCE</scope>
    <source>
        <strain evidence="9">BeijingLab</strain>
        <tissue evidence="9">Pupa</tissue>
    </source>
</reference>
<evidence type="ECO:0000256" key="2">
    <source>
        <dbReference type="ARBA" id="ARBA00022692"/>
    </source>
</evidence>
<gene>
    <name evidence="9" type="ORF">PYW07_015357</name>
</gene>
<keyword evidence="5" id="KW-0106">Calcium</keyword>
<comment type="subcellular location">
    <subcellularLocation>
        <location evidence="1">Membrane</location>
        <topology evidence="1">Single-pass membrane protein</topology>
    </subcellularLocation>
</comment>
<feature type="region of interest" description="Disordered" evidence="6">
    <location>
        <begin position="571"/>
        <end position="599"/>
    </location>
</feature>
<protein>
    <recommendedName>
        <fullName evidence="8">Cadherin domain-containing protein</fullName>
    </recommendedName>
</protein>
<keyword evidence="4" id="KW-0325">Glycoprotein</keyword>
<evidence type="ECO:0000256" key="5">
    <source>
        <dbReference type="PROSITE-ProRule" id="PRU00043"/>
    </source>
</evidence>
<dbReference type="EMBL" id="JARGEI010000004">
    <property type="protein sequence ID" value="KAJ8732758.1"/>
    <property type="molecule type" value="Genomic_DNA"/>
</dbReference>
<dbReference type="PANTHER" id="PTHR24028">
    <property type="entry name" value="CADHERIN-87A"/>
    <property type="match status" value="1"/>
</dbReference>
<feature type="signal peptide" evidence="7">
    <location>
        <begin position="1"/>
        <end position="26"/>
    </location>
</feature>
<feature type="compositionally biased region" description="Polar residues" evidence="6">
    <location>
        <begin position="579"/>
        <end position="590"/>
    </location>
</feature>
<dbReference type="GO" id="GO:0005886">
    <property type="term" value="C:plasma membrane"/>
    <property type="evidence" value="ECO:0007669"/>
    <property type="project" value="TreeGrafter"/>
</dbReference>
<keyword evidence="3" id="KW-0472">Membrane</keyword>
<dbReference type="PROSITE" id="PS50268">
    <property type="entry name" value="CADHERIN_2"/>
    <property type="match status" value="1"/>
</dbReference>
<evidence type="ECO:0000256" key="4">
    <source>
        <dbReference type="ARBA" id="ARBA00023180"/>
    </source>
</evidence>
<proteinExistence type="predicted"/>
<feature type="chain" id="PRO_5042186580" description="Cadherin domain-containing protein" evidence="7">
    <location>
        <begin position="27"/>
        <end position="599"/>
    </location>
</feature>